<comment type="caution">
    <text evidence="4">The sequence shown here is derived from an EMBL/GenBank/DDBJ whole genome shotgun (WGS) entry which is preliminary data.</text>
</comment>
<keyword evidence="5" id="KW-1185">Reference proteome</keyword>
<feature type="compositionally biased region" description="Polar residues" evidence="2">
    <location>
        <begin position="1"/>
        <end position="13"/>
    </location>
</feature>
<dbReference type="PROSITE" id="PS50158">
    <property type="entry name" value="ZF_CCHC"/>
    <property type="match status" value="1"/>
</dbReference>
<dbReference type="SMART" id="SM00343">
    <property type="entry name" value="ZnF_C2HC"/>
    <property type="match status" value="2"/>
</dbReference>
<reference evidence="4 5" key="1">
    <citation type="submission" date="2022-01" db="EMBL/GenBank/DDBJ databases">
        <title>A high-quality chromosome-level genome assembly of rohu carp, Labeo rohita.</title>
        <authorList>
            <person name="Arick M.A. II"/>
            <person name="Hsu C.-Y."/>
            <person name="Magbanua Z."/>
            <person name="Pechanova O."/>
            <person name="Grover C."/>
            <person name="Miller E."/>
            <person name="Thrash A."/>
            <person name="Ezzel L."/>
            <person name="Alam S."/>
            <person name="Benzie J."/>
            <person name="Hamilton M."/>
            <person name="Karsi A."/>
            <person name="Lawrence M.L."/>
            <person name="Peterson D.G."/>
        </authorList>
    </citation>
    <scope>NUCLEOTIDE SEQUENCE [LARGE SCALE GENOMIC DNA]</scope>
    <source>
        <strain evidence="5">BAU-BD-2019</strain>
        <tissue evidence="4">Blood</tissue>
    </source>
</reference>
<evidence type="ECO:0000256" key="2">
    <source>
        <dbReference type="SAM" id="MobiDB-lite"/>
    </source>
</evidence>
<name>A0ABQ8L5J1_LABRO</name>
<dbReference type="InterPro" id="IPR036875">
    <property type="entry name" value="Znf_CCHC_sf"/>
</dbReference>
<feature type="region of interest" description="Disordered" evidence="2">
    <location>
        <begin position="1"/>
        <end position="20"/>
    </location>
</feature>
<keyword evidence="1" id="KW-0862">Zinc</keyword>
<dbReference type="InterPro" id="IPR001878">
    <property type="entry name" value="Znf_CCHC"/>
</dbReference>
<evidence type="ECO:0000313" key="5">
    <source>
        <dbReference type="Proteomes" id="UP000830375"/>
    </source>
</evidence>
<evidence type="ECO:0000256" key="1">
    <source>
        <dbReference type="PROSITE-ProRule" id="PRU00047"/>
    </source>
</evidence>
<organism evidence="4 5">
    <name type="scientific">Labeo rohita</name>
    <name type="common">Indian major carp</name>
    <name type="synonym">Cyprinus rohita</name>
    <dbReference type="NCBI Taxonomy" id="84645"/>
    <lineage>
        <taxon>Eukaryota</taxon>
        <taxon>Metazoa</taxon>
        <taxon>Chordata</taxon>
        <taxon>Craniata</taxon>
        <taxon>Vertebrata</taxon>
        <taxon>Euteleostomi</taxon>
        <taxon>Actinopterygii</taxon>
        <taxon>Neopterygii</taxon>
        <taxon>Teleostei</taxon>
        <taxon>Ostariophysi</taxon>
        <taxon>Cypriniformes</taxon>
        <taxon>Cyprinidae</taxon>
        <taxon>Labeoninae</taxon>
        <taxon>Labeonini</taxon>
        <taxon>Labeo</taxon>
    </lineage>
</organism>
<dbReference type="Pfam" id="PF00098">
    <property type="entry name" value="zf-CCHC"/>
    <property type="match status" value="1"/>
</dbReference>
<gene>
    <name evidence="4" type="ORF">H4Q32_025121</name>
</gene>
<keyword evidence="1" id="KW-0863">Zinc-finger</keyword>
<feature type="compositionally biased region" description="Basic and acidic residues" evidence="2">
    <location>
        <begin position="271"/>
        <end position="294"/>
    </location>
</feature>
<evidence type="ECO:0000259" key="3">
    <source>
        <dbReference type="PROSITE" id="PS50158"/>
    </source>
</evidence>
<dbReference type="EMBL" id="JACTAM010002159">
    <property type="protein sequence ID" value="KAI2645675.1"/>
    <property type="molecule type" value="Genomic_DNA"/>
</dbReference>
<dbReference type="Proteomes" id="UP000830375">
    <property type="component" value="Unassembled WGS sequence"/>
</dbReference>
<sequence>MDSTRGTRQQTENGLEKRHRERDYTKRFDRRIYTKEGMVVVDLSEVQDGRAEDIIKALTEKIEVTCILAVRPKLMKEYEITLECEEDTEKLADGLTIKGKICEVKKLHNRDFVVSFMHLPAYLDDDELLSKLEGWGVTPISQIRRRFYPGTCIEDGTRFLKVWFPKEVASLPYSTRMETEEGPQYFRVIHSQQVRTCRLCMSPDHIMKDCLNFKCYKCEEKGHFTRDCTAVRCLDCRMVLDKCECWMDNEQQEEDQVSGQMHGSDNEEEKQEGAERLTEKDIKTADTDDRHERTGLMQEDEETWTPMQITASLQNVLDKVEEQEWVNEEGEGADKD</sequence>
<keyword evidence="1" id="KW-0479">Metal-binding</keyword>
<proteinExistence type="predicted"/>
<feature type="region of interest" description="Disordered" evidence="2">
    <location>
        <begin position="254"/>
        <end position="306"/>
    </location>
</feature>
<evidence type="ECO:0000313" key="4">
    <source>
        <dbReference type="EMBL" id="KAI2645675.1"/>
    </source>
</evidence>
<protein>
    <submittedName>
        <fullName evidence="4">Gag polyprotein</fullName>
    </submittedName>
</protein>
<dbReference type="SUPFAM" id="SSF57756">
    <property type="entry name" value="Retrovirus zinc finger-like domains"/>
    <property type="match status" value="1"/>
</dbReference>
<accession>A0ABQ8L5J1</accession>
<dbReference type="Gene3D" id="4.10.60.10">
    <property type="entry name" value="Zinc finger, CCHC-type"/>
    <property type="match status" value="1"/>
</dbReference>
<feature type="domain" description="CCHC-type" evidence="3">
    <location>
        <begin position="214"/>
        <end position="228"/>
    </location>
</feature>